<sequence length="65" mass="7314">MATITWACLECGTESRKPIDARDDISARALIRQLREDFDRGENLFHCAVGECGGKMYPVRIEGIQ</sequence>
<name>A0A143HLN8_MICTH</name>
<dbReference type="AlphaFoldDB" id="A0A143HLN8"/>
<dbReference type="RefSeq" id="WP_067153384.1">
    <property type="nucleotide sequence ID" value="NZ_CP014864.1"/>
</dbReference>
<reference evidence="1" key="1">
    <citation type="submission" date="2016-03" db="EMBL/GenBank/DDBJ databases">
        <authorList>
            <person name="Ploux O."/>
        </authorList>
    </citation>
    <scope>NUCLEOTIDE SEQUENCE [LARGE SCALE GENOMIC DNA]</scope>
    <source>
        <strain evidence="1">DAU221</strain>
    </source>
</reference>
<reference evidence="2" key="3">
    <citation type="submission" date="2022-11" db="EMBL/GenBank/DDBJ databases">
        <title>Chitin-degrading and fungicidal potential of chitinolytic bacterial strains from marine environment of the Pacific Ocean regions.</title>
        <authorList>
            <person name="Pentekhina I."/>
            <person name="Nedashkovskaya O."/>
            <person name="Seitkalieva A."/>
            <person name="Podvolotskaya A."/>
            <person name="Tekutyeva L."/>
            <person name="Balabanova L."/>
        </authorList>
    </citation>
    <scope>NUCLEOTIDE SEQUENCE</scope>
    <source>
        <strain evidence="2">KMM 6838</strain>
    </source>
</reference>
<dbReference type="KEGG" id="mthd:A3224_08430"/>
<dbReference type="EMBL" id="CP014864">
    <property type="protein sequence ID" value="AMX02603.1"/>
    <property type="molecule type" value="Genomic_DNA"/>
</dbReference>
<proteinExistence type="predicted"/>
<keyword evidence="3" id="KW-1185">Reference proteome</keyword>
<dbReference type="GeneID" id="76608071"/>
<evidence type="ECO:0000313" key="2">
    <source>
        <dbReference type="EMBL" id="MCX2800470.1"/>
    </source>
</evidence>
<evidence type="ECO:0000313" key="3">
    <source>
        <dbReference type="Proteomes" id="UP000076077"/>
    </source>
</evidence>
<dbReference type="Proteomes" id="UP000076077">
    <property type="component" value="Chromosome"/>
</dbReference>
<gene>
    <name evidence="1" type="ORF">A3224_08430</name>
    <name evidence="2" type="ORF">OQJ68_01565</name>
</gene>
<accession>A0A143HLN8</accession>
<dbReference type="EMBL" id="JAPHQB010000002">
    <property type="protein sequence ID" value="MCX2800470.1"/>
    <property type="molecule type" value="Genomic_DNA"/>
</dbReference>
<protein>
    <submittedName>
        <fullName evidence="1">Uncharacterized protein</fullName>
    </submittedName>
</protein>
<organism evidence="1 3">
    <name type="scientific">Microbulbifer thermotolerans</name>
    <dbReference type="NCBI Taxonomy" id="252514"/>
    <lineage>
        <taxon>Bacteria</taxon>
        <taxon>Pseudomonadati</taxon>
        <taxon>Pseudomonadota</taxon>
        <taxon>Gammaproteobacteria</taxon>
        <taxon>Cellvibrionales</taxon>
        <taxon>Microbulbiferaceae</taxon>
        <taxon>Microbulbifer</taxon>
    </lineage>
</organism>
<reference evidence="3" key="2">
    <citation type="submission" date="2016-03" db="EMBL/GenBank/DDBJ databases">
        <authorList>
            <person name="Lee Y.-S."/>
            <person name="Choi Y.-L."/>
        </authorList>
    </citation>
    <scope>NUCLEOTIDE SEQUENCE [LARGE SCALE GENOMIC DNA]</scope>
    <source>
        <strain evidence="3">DAU221</strain>
    </source>
</reference>
<dbReference type="Proteomes" id="UP001209730">
    <property type="component" value="Unassembled WGS sequence"/>
</dbReference>
<evidence type="ECO:0000313" key="1">
    <source>
        <dbReference type="EMBL" id="AMX02603.1"/>
    </source>
</evidence>